<reference evidence="6" key="1">
    <citation type="submission" date="2023-03" db="EMBL/GenBank/DDBJ databases">
        <title>Actinorhabdospora filicis NBRC 111898.</title>
        <authorList>
            <person name="Ichikawa N."/>
            <person name="Sato H."/>
            <person name="Tonouchi N."/>
        </authorList>
    </citation>
    <scope>NUCLEOTIDE SEQUENCE</scope>
    <source>
        <strain evidence="6">NBRC 111898</strain>
    </source>
</reference>
<dbReference type="PROSITE" id="PS51755">
    <property type="entry name" value="OMPR_PHOB"/>
    <property type="match status" value="1"/>
</dbReference>
<dbReference type="PANTHER" id="PTHR47691">
    <property type="entry name" value="REGULATOR-RELATED"/>
    <property type="match status" value="1"/>
</dbReference>
<evidence type="ECO:0000259" key="5">
    <source>
        <dbReference type="PROSITE" id="PS51755"/>
    </source>
</evidence>
<evidence type="ECO:0000313" key="6">
    <source>
        <dbReference type="EMBL" id="GLZ78702.1"/>
    </source>
</evidence>
<dbReference type="Proteomes" id="UP001165079">
    <property type="component" value="Unassembled WGS sequence"/>
</dbReference>
<feature type="region of interest" description="Disordered" evidence="4">
    <location>
        <begin position="1028"/>
        <end position="1069"/>
    </location>
</feature>
<dbReference type="InterPro" id="IPR005158">
    <property type="entry name" value="BTAD"/>
</dbReference>
<dbReference type="CDD" id="cd15831">
    <property type="entry name" value="BTAD"/>
    <property type="match status" value="1"/>
</dbReference>
<dbReference type="InterPro" id="IPR001867">
    <property type="entry name" value="OmpR/PhoB-type_DNA-bd"/>
</dbReference>
<keyword evidence="2 3" id="KW-0238">DNA-binding</keyword>
<comment type="caution">
    <text evidence="6">The sequence shown here is derived from an EMBL/GenBank/DDBJ whole genome shotgun (WGS) entry which is preliminary data.</text>
</comment>
<dbReference type="Pfam" id="PF03704">
    <property type="entry name" value="BTAD"/>
    <property type="match status" value="1"/>
</dbReference>
<evidence type="ECO:0000256" key="1">
    <source>
        <dbReference type="ARBA" id="ARBA00005820"/>
    </source>
</evidence>
<dbReference type="GO" id="GO:0000160">
    <property type="term" value="P:phosphorelay signal transduction system"/>
    <property type="evidence" value="ECO:0007669"/>
    <property type="project" value="InterPro"/>
</dbReference>
<dbReference type="Gene3D" id="1.25.40.10">
    <property type="entry name" value="Tetratricopeptide repeat domain"/>
    <property type="match status" value="2"/>
</dbReference>
<dbReference type="GO" id="GO:0006355">
    <property type="term" value="P:regulation of DNA-templated transcription"/>
    <property type="evidence" value="ECO:0007669"/>
    <property type="project" value="InterPro"/>
</dbReference>
<dbReference type="PRINTS" id="PR00364">
    <property type="entry name" value="DISEASERSIST"/>
</dbReference>
<sequence length="1069" mass="110272">MRIGVLGPLEARGEDGVPVAVGGARPRALLTYLAWRAPRAVPSATLIGLLWEEPPANPANALQALVSRLRRSLGAGVLPAAENGYRLAADTDLAAFGRLLATAREAGDRAGVLGEALSLWRGEALADLDERVAGPERARLAELRLSTVEDYAHACLDAGRAGEVAALLAAEAAAHPRRETLRALHVRVLHALGRSAEALTAFEDARAALAEDLGAAPGPQLSAAHLAVLRAPESPGDPRGNLPLPLTGLVGREDDLAAIAGLLERDRLVTLLGPGGVGKTRLALEAGRGVAVPGGVWLAELAPVAEAGEVGRAVARVLSVRDPRSPVLGADPVPVAERVARAIGDRRTLLILDNCEHVIGAAAALAERLLTSCPRLTVLATSREPLSVTGEALYPVAGLPGADAVRLLRERARAAAPAAVLDDAAAAAVVARLDGLPLAVELAAARLRWLPPGELAARLDDRFALLTGGSRTALPRHRTLRAVVEWSWDLLTDAEKDFAARLSVFAGTADLAAVEGVCGEYGLETLPSLVDKSFVVAVPGGYRMLDTIRAFAADRARDHSVRVYDRYRDRHAAHYLELSAHEPGDLVSLARFARAHEDLLAALTRLIEAGDAVGALRLCAGLCRRWWALNQREEAMVWSRRALALADAPPPGAAGPYAMCVFSSGLAGWAPEFADTAAVGEAAARMSALVDAAEAEGSAFVAVQVIAAALHMLAGEPGAARARLDRYAGGDDPWLAAAALMMRAQFAWRGEDRGAAAADLEGALGLARGLGDHFSVVKAALSLAGLRLLDGDRPRVAALLGEVTGALDALTAFPESADLRLRLAGLRLDLGETAGALAQLEAAERLLDDTLGPDTHTHARIVRAGILRARGEFAASAALYRSVLGRLAGTPPDPQPLACLARTGLGRALVAMGDVAGGLAEHARALRYLNTHPAARLRVIPVIADGVGLAALAAGDEASAVRLFGVAAGLDGGAHHDRDVAGVLPGLLPRLGAAFAAGRAAVPPDPMGLDGAGAAALLGLDPALVGGDGQWGGDGGDHRAPDGGGEQVPAEAGGVVAADEQSADDRDQV</sequence>
<dbReference type="InterPro" id="IPR036388">
    <property type="entry name" value="WH-like_DNA-bd_sf"/>
</dbReference>
<dbReference type="SUPFAM" id="SSF46894">
    <property type="entry name" value="C-terminal effector domain of the bipartite response regulators"/>
    <property type="match status" value="1"/>
</dbReference>
<proteinExistence type="inferred from homology"/>
<comment type="similarity">
    <text evidence="1">Belongs to the AfsR/DnrI/RedD regulatory family.</text>
</comment>
<dbReference type="SMART" id="SM00862">
    <property type="entry name" value="Trans_reg_C"/>
    <property type="match status" value="1"/>
</dbReference>
<accession>A0A9W6SMM5</accession>
<dbReference type="InterPro" id="IPR027417">
    <property type="entry name" value="P-loop_NTPase"/>
</dbReference>
<feature type="domain" description="OmpR/PhoB-type" evidence="5">
    <location>
        <begin position="1"/>
        <end position="112"/>
    </location>
</feature>
<dbReference type="SUPFAM" id="SSF48452">
    <property type="entry name" value="TPR-like"/>
    <property type="match status" value="2"/>
</dbReference>
<keyword evidence="7" id="KW-1185">Reference proteome</keyword>
<evidence type="ECO:0000313" key="7">
    <source>
        <dbReference type="Proteomes" id="UP001165079"/>
    </source>
</evidence>
<evidence type="ECO:0000256" key="2">
    <source>
        <dbReference type="ARBA" id="ARBA00023125"/>
    </source>
</evidence>
<name>A0A9W6SMM5_9ACTN</name>
<dbReference type="Gene3D" id="3.40.50.300">
    <property type="entry name" value="P-loop containing nucleotide triphosphate hydrolases"/>
    <property type="match status" value="1"/>
</dbReference>
<protein>
    <submittedName>
        <fullName evidence="6">SARP family transcriptional regulator</fullName>
    </submittedName>
</protein>
<dbReference type="GO" id="GO:0003677">
    <property type="term" value="F:DNA binding"/>
    <property type="evidence" value="ECO:0007669"/>
    <property type="project" value="UniProtKB-UniRule"/>
</dbReference>
<dbReference type="AlphaFoldDB" id="A0A9W6SMM5"/>
<evidence type="ECO:0000256" key="4">
    <source>
        <dbReference type="SAM" id="MobiDB-lite"/>
    </source>
</evidence>
<feature type="DNA-binding region" description="OmpR/PhoB-type" evidence="3">
    <location>
        <begin position="1"/>
        <end position="112"/>
    </location>
</feature>
<gene>
    <name evidence="6" type="ORF">Afil01_35090</name>
</gene>
<dbReference type="InterPro" id="IPR011990">
    <property type="entry name" value="TPR-like_helical_dom_sf"/>
</dbReference>
<dbReference type="PANTHER" id="PTHR47691:SF3">
    <property type="entry name" value="HTH-TYPE TRANSCRIPTIONAL REGULATOR RV0890C-RELATED"/>
    <property type="match status" value="1"/>
</dbReference>
<dbReference type="InterPro" id="IPR016032">
    <property type="entry name" value="Sig_transdc_resp-reg_C-effctor"/>
</dbReference>
<dbReference type="EMBL" id="BSTX01000002">
    <property type="protein sequence ID" value="GLZ78702.1"/>
    <property type="molecule type" value="Genomic_DNA"/>
</dbReference>
<evidence type="ECO:0000256" key="3">
    <source>
        <dbReference type="PROSITE-ProRule" id="PRU01091"/>
    </source>
</evidence>
<dbReference type="Gene3D" id="1.10.10.10">
    <property type="entry name" value="Winged helix-like DNA-binding domain superfamily/Winged helix DNA-binding domain"/>
    <property type="match status" value="1"/>
</dbReference>
<dbReference type="SUPFAM" id="SSF52540">
    <property type="entry name" value="P-loop containing nucleoside triphosphate hydrolases"/>
    <property type="match status" value="1"/>
</dbReference>
<organism evidence="6 7">
    <name type="scientific">Actinorhabdospora filicis</name>
    <dbReference type="NCBI Taxonomy" id="1785913"/>
    <lineage>
        <taxon>Bacteria</taxon>
        <taxon>Bacillati</taxon>
        <taxon>Actinomycetota</taxon>
        <taxon>Actinomycetes</taxon>
        <taxon>Micromonosporales</taxon>
        <taxon>Micromonosporaceae</taxon>
        <taxon>Actinorhabdospora</taxon>
    </lineage>
</organism>
<dbReference type="SMART" id="SM01043">
    <property type="entry name" value="BTAD"/>
    <property type="match status" value="1"/>
</dbReference>